<reference evidence="1 2" key="1">
    <citation type="journal article" date="2002" name="Genome Res.">
        <title>The genome of Methanosarcina acetivorans reveals extensive metabolic and physiological diversity.</title>
        <authorList>
            <person name="Galagan J.E."/>
            <person name="Nusbaum C."/>
            <person name="Roy A."/>
            <person name="Endrizzi M.G."/>
            <person name="Macdonald P."/>
            <person name="FitzHugh W."/>
            <person name="Calvo S."/>
            <person name="Engels R."/>
            <person name="Smirnov S."/>
            <person name="Atnoor D."/>
            <person name="Brown A."/>
            <person name="Allen N."/>
            <person name="Naylor J."/>
            <person name="Stange-Thomann N."/>
            <person name="DeArellano K."/>
            <person name="Johnson R."/>
            <person name="Linton L."/>
            <person name="McEwan P."/>
            <person name="McKernan K."/>
            <person name="Talamas J."/>
            <person name="Tirrell A."/>
            <person name="Ye W."/>
            <person name="Zimmer A."/>
            <person name="Barber R.D."/>
            <person name="Cann I."/>
            <person name="Graham D.E."/>
            <person name="Grahame D.A."/>
            <person name="Guss A."/>
            <person name="Hedderich R."/>
            <person name="Ingram-Smith C."/>
            <person name="Kuettner C.H."/>
            <person name="Krzycki J.A."/>
            <person name="Leigh J.A."/>
            <person name="Li W."/>
            <person name="Liu J."/>
            <person name="Mukhopadhyay B."/>
            <person name="Reeve J.N."/>
            <person name="Smith K."/>
            <person name="Springer T.A."/>
            <person name="Umayam L.A."/>
            <person name="White O."/>
            <person name="White R.H."/>
            <person name="de Macario E.C."/>
            <person name="Ferry J.G."/>
            <person name="Jarrell K.F."/>
            <person name="Jing H."/>
            <person name="Macario A.J.L."/>
            <person name="Paulsen I."/>
            <person name="Pritchett M."/>
            <person name="Sowers K.R."/>
            <person name="Swanson R.V."/>
            <person name="Zinder S.H."/>
            <person name="Lander E."/>
            <person name="Metcalf W.W."/>
            <person name="Birren B."/>
        </authorList>
    </citation>
    <scope>NUCLEOTIDE SEQUENCE [LARGE SCALE GENOMIC DNA]</scope>
    <source>
        <strain evidence="2">ATCC 35395 / DSM 2834 / JCM 12185 / C2A</strain>
    </source>
</reference>
<evidence type="ECO:0000313" key="2">
    <source>
        <dbReference type="Proteomes" id="UP000002487"/>
    </source>
</evidence>
<gene>
    <name evidence="1" type="ordered locus">MA_1349</name>
</gene>
<protein>
    <submittedName>
        <fullName evidence="1">Uncharacterized protein</fullName>
    </submittedName>
</protein>
<sequence length="80" mass="8332">MFRKAVPAVNRSSFSRFERNLGLYTAVRTNCWVHFSGTAAAASETPAAAAVSATPVAVSPPVGIPSVIKTHSCFTSAYSG</sequence>
<name>Q8TR35_METAC</name>
<accession>Q8TR35</accession>
<dbReference type="AlphaFoldDB" id="Q8TR35"/>
<dbReference type="KEGG" id="mac:MA_1349"/>
<dbReference type="InParanoid" id="Q8TR35"/>
<proteinExistence type="predicted"/>
<organism evidence="1 2">
    <name type="scientific">Methanosarcina acetivorans (strain ATCC 35395 / DSM 2834 / JCM 12185 / C2A)</name>
    <dbReference type="NCBI Taxonomy" id="188937"/>
    <lineage>
        <taxon>Archaea</taxon>
        <taxon>Methanobacteriati</taxon>
        <taxon>Methanobacteriota</taxon>
        <taxon>Stenosarchaea group</taxon>
        <taxon>Methanomicrobia</taxon>
        <taxon>Methanosarcinales</taxon>
        <taxon>Methanosarcinaceae</taxon>
        <taxon>Methanosarcina</taxon>
    </lineage>
</organism>
<dbReference type="HOGENOM" id="CLU_2581367_0_0_2"/>
<keyword evidence="2" id="KW-1185">Reference proteome</keyword>
<evidence type="ECO:0000313" key="1">
    <source>
        <dbReference type="EMBL" id="AAM04765.1"/>
    </source>
</evidence>
<dbReference type="Proteomes" id="UP000002487">
    <property type="component" value="Chromosome"/>
</dbReference>
<dbReference type="EnsemblBacteria" id="AAM04765">
    <property type="protein sequence ID" value="AAM04765"/>
    <property type="gene ID" value="MA_1349"/>
</dbReference>
<dbReference type="EMBL" id="AE010299">
    <property type="protein sequence ID" value="AAM04765.1"/>
    <property type="molecule type" value="Genomic_DNA"/>
</dbReference>